<protein>
    <submittedName>
        <fullName evidence="2">Uncharacterized protein</fullName>
    </submittedName>
</protein>
<proteinExistence type="predicted"/>
<name>A0ABR2ZX58_9AGAR</name>
<comment type="caution">
    <text evidence="2">The sequence shown here is derived from an EMBL/GenBank/DDBJ whole genome shotgun (WGS) entry which is preliminary data.</text>
</comment>
<evidence type="ECO:0000313" key="3">
    <source>
        <dbReference type="Proteomes" id="UP001437256"/>
    </source>
</evidence>
<gene>
    <name evidence="2" type="ORF">AAF712_007046</name>
</gene>
<evidence type="ECO:0000256" key="1">
    <source>
        <dbReference type="SAM" id="MobiDB-lite"/>
    </source>
</evidence>
<dbReference type="EMBL" id="JBBXMP010000041">
    <property type="protein sequence ID" value="KAL0065920.1"/>
    <property type="molecule type" value="Genomic_DNA"/>
</dbReference>
<evidence type="ECO:0000313" key="2">
    <source>
        <dbReference type="EMBL" id="KAL0065920.1"/>
    </source>
</evidence>
<dbReference type="Proteomes" id="UP001437256">
    <property type="component" value="Unassembled WGS sequence"/>
</dbReference>
<accession>A0ABR2ZX58</accession>
<reference evidence="2 3" key="1">
    <citation type="submission" date="2024-05" db="EMBL/GenBank/DDBJ databases">
        <title>A draft genome resource for the thread blight pathogen Marasmius tenuissimus strain MS-2.</title>
        <authorList>
            <person name="Yulfo-Soto G.E."/>
            <person name="Baruah I.K."/>
            <person name="Amoako-Attah I."/>
            <person name="Bukari Y."/>
            <person name="Meinhardt L.W."/>
            <person name="Bailey B.A."/>
            <person name="Cohen S.P."/>
        </authorList>
    </citation>
    <scope>NUCLEOTIDE SEQUENCE [LARGE SCALE GENOMIC DNA]</scope>
    <source>
        <strain evidence="2 3">MS-2</strain>
    </source>
</reference>
<sequence>MLHNLNSRARFRRLSTQTVDGFTDLNMMNTGGATRNGATRSGARFPVFRTSVFRIDDLRSSVTPSRVEATVAEPSKSFESSDVQPCPKDKEQEVTGVV</sequence>
<keyword evidence="3" id="KW-1185">Reference proteome</keyword>
<feature type="region of interest" description="Disordered" evidence="1">
    <location>
        <begin position="71"/>
        <end position="98"/>
    </location>
</feature>
<feature type="compositionally biased region" description="Basic and acidic residues" evidence="1">
    <location>
        <begin position="87"/>
        <end position="98"/>
    </location>
</feature>
<organism evidence="2 3">
    <name type="scientific">Marasmius tenuissimus</name>
    <dbReference type="NCBI Taxonomy" id="585030"/>
    <lineage>
        <taxon>Eukaryota</taxon>
        <taxon>Fungi</taxon>
        <taxon>Dikarya</taxon>
        <taxon>Basidiomycota</taxon>
        <taxon>Agaricomycotina</taxon>
        <taxon>Agaricomycetes</taxon>
        <taxon>Agaricomycetidae</taxon>
        <taxon>Agaricales</taxon>
        <taxon>Marasmiineae</taxon>
        <taxon>Marasmiaceae</taxon>
        <taxon>Marasmius</taxon>
    </lineage>
</organism>